<evidence type="ECO:0000313" key="2">
    <source>
        <dbReference type="EMBL" id="KAF7195658.1"/>
    </source>
</evidence>
<organism evidence="2 3">
    <name type="scientific">Pseudocercospora fuligena</name>
    <dbReference type="NCBI Taxonomy" id="685502"/>
    <lineage>
        <taxon>Eukaryota</taxon>
        <taxon>Fungi</taxon>
        <taxon>Dikarya</taxon>
        <taxon>Ascomycota</taxon>
        <taxon>Pezizomycotina</taxon>
        <taxon>Dothideomycetes</taxon>
        <taxon>Dothideomycetidae</taxon>
        <taxon>Mycosphaerellales</taxon>
        <taxon>Mycosphaerellaceae</taxon>
        <taxon>Pseudocercospora</taxon>
    </lineage>
</organism>
<keyword evidence="1" id="KW-0732">Signal</keyword>
<evidence type="ECO:0000256" key="1">
    <source>
        <dbReference type="SAM" id="SignalP"/>
    </source>
</evidence>
<protein>
    <recommendedName>
        <fullName evidence="4">Peptidase S33 tripeptidyl aminopeptidase-like C-terminal domain-containing protein</fullName>
    </recommendedName>
</protein>
<comment type="caution">
    <text evidence="2">The sequence shown here is derived from an EMBL/GenBank/DDBJ whole genome shotgun (WGS) entry which is preliminary data.</text>
</comment>
<evidence type="ECO:0000313" key="3">
    <source>
        <dbReference type="Proteomes" id="UP000660729"/>
    </source>
</evidence>
<dbReference type="AlphaFoldDB" id="A0A8H6VKC5"/>
<dbReference type="EMBL" id="JABCIY010000038">
    <property type="protein sequence ID" value="KAF7195658.1"/>
    <property type="molecule type" value="Genomic_DNA"/>
</dbReference>
<gene>
    <name evidence="2" type="ORF">HII31_02976</name>
</gene>
<dbReference type="OrthoDB" id="2910287at2759"/>
<proteinExistence type="predicted"/>
<name>A0A8H6VKC5_9PEZI</name>
<feature type="signal peptide" evidence="1">
    <location>
        <begin position="1"/>
        <end position="15"/>
    </location>
</feature>
<accession>A0A8H6VKC5</accession>
<feature type="chain" id="PRO_5034432301" description="Peptidase S33 tripeptidyl aminopeptidase-like C-terminal domain-containing protein" evidence="1">
    <location>
        <begin position="16"/>
        <end position="168"/>
    </location>
</feature>
<evidence type="ECO:0008006" key="4">
    <source>
        <dbReference type="Google" id="ProtNLM"/>
    </source>
</evidence>
<reference evidence="2" key="1">
    <citation type="submission" date="2020-04" db="EMBL/GenBank/DDBJ databases">
        <title>Draft genome resource of the tomato pathogen Pseudocercospora fuligena.</title>
        <authorList>
            <person name="Zaccaron A."/>
        </authorList>
    </citation>
    <scope>NUCLEOTIDE SEQUENCE</scope>
    <source>
        <strain evidence="2">PF001</strain>
    </source>
</reference>
<keyword evidence="3" id="KW-1185">Reference proteome</keyword>
<dbReference type="Proteomes" id="UP000660729">
    <property type="component" value="Unassembled WGS sequence"/>
</dbReference>
<sequence>MRSLIHLILSAVALAAPKADTLGPSLDEFLAESNTATPLVKRNIIKSRQSTNTSLPNAGVKLCTEPDFKGECDHVEWPVNTCVDLMDYAGETESFIPDDGFECLLMQGECDATTPYIEIGDSDQKAGGDLTKLSWIGKSNSYICFTELEQMRRFVKVARLRAKMKVGV</sequence>